<keyword evidence="1" id="KW-0732">Signal</keyword>
<keyword evidence="3" id="KW-1185">Reference proteome</keyword>
<dbReference type="InterPro" id="IPR018707">
    <property type="entry name" value="LpxR"/>
</dbReference>
<dbReference type="Proteomes" id="UP000218677">
    <property type="component" value="Unassembled WGS sequence"/>
</dbReference>
<comment type="caution">
    <text evidence="2">The sequence shown here is derived from an EMBL/GenBank/DDBJ whole genome shotgun (WGS) entry which is preliminary data.</text>
</comment>
<name>A0A2A4HKU5_9GAMM</name>
<evidence type="ECO:0000313" key="2">
    <source>
        <dbReference type="EMBL" id="PCF94979.1"/>
    </source>
</evidence>
<dbReference type="InterPro" id="IPR037107">
    <property type="entry name" value="Put_OMP_sf"/>
</dbReference>
<accession>A0A2A4HKU5</accession>
<sequence length="329" mass="36572">MNLSSTVCRTVLPIILPLSLLPGVVAADDRSLSLKFENDSLASSDDGHFTSGFELNWTFKPGAQHWLQQLAVALPDSLIGQADRASYRLVHQIYTPNEIEQRSLIEDDRPYAGLVYAGLSLYEDQPVGRWVQATDLHFDIGLVGPSSLADSIQREVHRVTGSNRPSGWGNQLSDEPLVNLTLRRQWWHDVPLAGKQFSHGPSAGVALGNLYTYASAGYSVRWGDDAEGVPTLTPNPGSRHLMSGSRGWQWYLFANVEGYYMAQNLTLDGNTFSNSHSVDRKEWVADVSAGLAIAWEDWQITYAAVQRTREFDGQDERDKFGAVTLTKRF</sequence>
<dbReference type="Pfam" id="PF09982">
    <property type="entry name" value="LpxR"/>
    <property type="match status" value="1"/>
</dbReference>
<evidence type="ECO:0000313" key="3">
    <source>
        <dbReference type="Proteomes" id="UP000218677"/>
    </source>
</evidence>
<dbReference type="AlphaFoldDB" id="A0A2A4HKU5"/>
<reference evidence="3" key="1">
    <citation type="submission" date="2017-09" db="EMBL/GenBank/DDBJ databases">
        <authorList>
            <person name="Cho G.-S."/>
            <person name="Oguntoyinbo F.A."/>
            <person name="Cnockaert M."/>
            <person name="Kabisch J."/>
            <person name="Neve H."/>
            <person name="Bockelmann W."/>
            <person name="Wenning M."/>
            <person name="Franz C.M."/>
            <person name="Vandamme P."/>
        </authorList>
    </citation>
    <scope>NUCLEOTIDE SEQUENCE [LARGE SCALE GENOMIC DNA]</scope>
    <source>
        <strain evidence="3">MBT G8648</strain>
    </source>
</reference>
<protein>
    <recommendedName>
        <fullName evidence="4">DUF2219 domain-containing protein</fullName>
    </recommendedName>
</protein>
<feature type="signal peptide" evidence="1">
    <location>
        <begin position="1"/>
        <end position="27"/>
    </location>
</feature>
<proteinExistence type="predicted"/>
<dbReference type="RefSeq" id="WP_096652510.1">
    <property type="nucleotide sequence ID" value="NZ_NWUX01000013.1"/>
</dbReference>
<dbReference type="Gene3D" id="2.40.128.140">
    <property type="entry name" value="Outer membrane protein"/>
    <property type="match status" value="1"/>
</dbReference>
<evidence type="ECO:0000256" key="1">
    <source>
        <dbReference type="SAM" id="SignalP"/>
    </source>
</evidence>
<feature type="chain" id="PRO_5012562512" description="DUF2219 domain-containing protein" evidence="1">
    <location>
        <begin position="28"/>
        <end position="329"/>
    </location>
</feature>
<evidence type="ECO:0008006" key="4">
    <source>
        <dbReference type="Google" id="ProtNLM"/>
    </source>
</evidence>
<gene>
    <name evidence="2" type="ORF">CPA45_14125</name>
</gene>
<dbReference type="OrthoDB" id="9776275at2"/>
<organism evidence="2 3">
    <name type="scientific">Vreelandella nigrificans</name>
    <dbReference type="NCBI Taxonomy" id="2042704"/>
    <lineage>
        <taxon>Bacteria</taxon>
        <taxon>Pseudomonadati</taxon>
        <taxon>Pseudomonadota</taxon>
        <taxon>Gammaproteobacteria</taxon>
        <taxon>Oceanospirillales</taxon>
        <taxon>Halomonadaceae</taxon>
        <taxon>Vreelandella</taxon>
    </lineage>
</organism>
<dbReference type="EMBL" id="NWUX01000013">
    <property type="protein sequence ID" value="PCF94979.1"/>
    <property type="molecule type" value="Genomic_DNA"/>
</dbReference>